<feature type="domain" description="DUF7102" evidence="1">
    <location>
        <begin position="409"/>
        <end position="568"/>
    </location>
</feature>
<proteinExistence type="predicted"/>
<dbReference type="InterPro" id="IPR055528">
    <property type="entry name" value="DUF7102"/>
</dbReference>
<evidence type="ECO:0000259" key="2">
    <source>
        <dbReference type="Pfam" id="PF23395"/>
    </source>
</evidence>
<feature type="domain" description="SAM-like" evidence="2">
    <location>
        <begin position="579"/>
        <end position="665"/>
    </location>
</feature>
<sequence length="676" mass="74413">MEAAADDYSISGTLQDLSSSTDRYTRLQDLKVDTPITPHHPYAVSSPSTVGLADEVLALLPAPEFDPSMLDPRVANSALGAFVDEFIRPAAGAAIERVENEKLDEIDTTMRVPVPEIADELLPPPWLQYLATGSVLNAQRGLLRYIKREMLKDECLWGEISKLERSLTWAPFPTRLGKVQLTEDVDDDRSAEQYMVSLTVEEPVDLHELVGTTASLRILDNQESDDEDLEDAGYEMHTEPTLAEATQSKLPSLPIGEAFDGIPLSTPTHALLRPPSPKQERRLNMESLLRKRKLELEASAQSTTRRILEMETLPSPELVNKLAGADASATDRLTFDPSLGHSGLMGFLQTRGYGARGPQGCDFHLQRQKTAPAAIMVSPLIHNGVEKLATDPTPVPVPELVEPERPMQIAVSSKLSANRSFTRRLQTLLPNLELIERDDLRGGYAIADKHAQTSGLQEADLTVSPALGVVLTTLQKLKQQPLPGQQNFFGVRERIAVIALRYERVIVIVSEGCEDLVHSQCLDDRACSALAEFISYSSYLSVEAMYLPGGEKELVSWVASVISIHAVDMAQDGQGVGLLQDETLWERFLRTAGMNAFAAQIVLSRLKKAHNDMTASGITLSSIHSVDRDAFGLAIFVTMSVRERIQTFAPLLGGERVLTRVSEVIDRRWVTNAAMR</sequence>
<dbReference type="Proteomes" id="UP000011761">
    <property type="component" value="Unassembled WGS sequence"/>
</dbReference>
<gene>
    <name evidence="3" type="ORF">BAUCODRAFT_126707</name>
</gene>
<dbReference type="RefSeq" id="XP_007681183.1">
    <property type="nucleotide sequence ID" value="XM_007682993.1"/>
</dbReference>
<dbReference type="GeneID" id="19108079"/>
<dbReference type="Pfam" id="PF23394">
    <property type="entry name" value="DUF7102"/>
    <property type="match status" value="1"/>
</dbReference>
<evidence type="ECO:0000313" key="4">
    <source>
        <dbReference type="Proteomes" id="UP000011761"/>
    </source>
</evidence>
<dbReference type="InterPro" id="IPR057559">
    <property type="entry name" value="SAM_6"/>
</dbReference>
<keyword evidence="4" id="KW-1185">Reference proteome</keyword>
<dbReference type="OrthoDB" id="3647246at2759"/>
<dbReference type="KEGG" id="bcom:BAUCODRAFT_126707"/>
<dbReference type="EMBL" id="KB445563">
    <property type="protein sequence ID" value="EMC91710.1"/>
    <property type="molecule type" value="Genomic_DNA"/>
</dbReference>
<dbReference type="HOGENOM" id="CLU_005396_0_0_1"/>
<protein>
    <submittedName>
        <fullName evidence="3">Uncharacterized protein</fullName>
    </submittedName>
</protein>
<dbReference type="AlphaFoldDB" id="M2MZF0"/>
<evidence type="ECO:0000313" key="3">
    <source>
        <dbReference type="EMBL" id="EMC91710.1"/>
    </source>
</evidence>
<dbReference type="eggNOG" id="ENOG502RXCE">
    <property type="taxonomic scope" value="Eukaryota"/>
</dbReference>
<accession>M2MZF0</accession>
<organism evidence="3 4">
    <name type="scientific">Baudoinia panamericana (strain UAMH 10762)</name>
    <name type="common">Angels' share fungus</name>
    <name type="synonym">Baudoinia compniacensis (strain UAMH 10762)</name>
    <dbReference type="NCBI Taxonomy" id="717646"/>
    <lineage>
        <taxon>Eukaryota</taxon>
        <taxon>Fungi</taxon>
        <taxon>Dikarya</taxon>
        <taxon>Ascomycota</taxon>
        <taxon>Pezizomycotina</taxon>
        <taxon>Dothideomycetes</taxon>
        <taxon>Dothideomycetidae</taxon>
        <taxon>Mycosphaerellales</taxon>
        <taxon>Teratosphaeriaceae</taxon>
        <taxon>Baudoinia</taxon>
    </lineage>
</organism>
<dbReference type="Pfam" id="PF23395">
    <property type="entry name" value="SAM_6"/>
    <property type="match status" value="1"/>
</dbReference>
<evidence type="ECO:0000259" key="1">
    <source>
        <dbReference type="Pfam" id="PF23394"/>
    </source>
</evidence>
<reference evidence="3 4" key="1">
    <citation type="journal article" date="2012" name="PLoS Pathog.">
        <title>Diverse lifestyles and strategies of plant pathogenesis encoded in the genomes of eighteen Dothideomycetes fungi.</title>
        <authorList>
            <person name="Ohm R.A."/>
            <person name="Feau N."/>
            <person name="Henrissat B."/>
            <person name="Schoch C.L."/>
            <person name="Horwitz B.A."/>
            <person name="Barry K.W."/>
            <person name="Condon B.J."/>
            <person name="Copeland A.C."/>
            <person name="Dhillon B."/>
            <person name="Glaser F."/>
            <person name="Hesse C.N."/>
            <person name="Kosti I."/>
            <person name="LaButti K."/>
            <person name="Lindquist E.A."/>
            <person name="Lucas S."/>
            <person name="Salamov A.A."/>
            <person name="Bradshaw R.E."/>
            <person name="Ciuffetti L."/>
            <person name="Hamelin R.C."/>
            <person name="Kema G.H.J."/>
            <person name="Lawrence C."/>
            <person name="Scott J.A."/>
            <person name="Spatafora J.W."/>
            <person name="Turgeon B.G."/>
            <person name="de Wit P.J.G.M."/>
            <person name="Zhong S."/>
            <person name="Goodwin S.B."/>
            <person name="Grigoriev I.V."/>
        </authorList>
    </citation>
    <scope>NUCLEOTIDE SEQUENCE [LARGE SCALE GENOMIC DNA]</scope>
    <source>
        <strain evidence="3 4">UAMH 10762</strain>
    </source>
</reference>
<name>M2MZF0_BAUPA</name>